<feature type="domain" description="RanBP2-type" evidence="9">
    <location>
        <begin position="45"/>
        <end position="76"/>
    </location>
</feature>
<feature type="region of interest" description="Disordered" evidence="8">
    <location>
        <begin position="334"/>
        <end position="371"/>
    </location>
</feature>
<feature type="compositionally biased region" description="Low complexity" evidence="8">
    <location>
        <begin position="259"/>
        <end position="272"/>
    </location>
</feature>
<proteinExistence type="predicted"/>
<organism evidence="10 11">
    <name type="scientific">Emiliania huxleyi (strain CCMP1516)</name>
    <dbReference type="NCBI Taxonomy" id="280463"/>
    <lineage>
        <taxon>Eukaryota</taxon>
        <taxon>Haptista</taxon>
        <taxon>Haptophyta</taxon>
        <taxon>Prymnesiophyceae</taxon>
        <taxon>Isochrysidales</taxon>
        <taxon>Noelaerhabdaceae</taxon>
        <taxon>Emiliania</taxon>
    </lineage>
</organism>
<evidence type="ECO:0000256" key="7">
    <source>
        <dbReference type="PROSITE-ProRule" id="PRU00322"/>
    </source>
</evidence>
<evidence type="ECO:0000256" key="8">
    <source>
        <dbReference type="SAM" id="MobiDB-lite"/>
    </source>
</evidence>
<dbReference type="PANTHER" id="PTHR23238">
    <property type="entry name" value="RNA BINDING PROTEIN"/>
    <property type="match status" value="1"/>
</dbReference>
<dbReference type="SUPFAM" id="SSF90209">
    <property type="entry name" value="Ran binding protein zinc finger-like"/>
    <property type="match status" value="1"/>
</dbReference>
<dbReference type="Gene3D" id="4.10.1060.10">
    <property type="entry name" value="Zinc finger, RanBP2-type"/>
    <property type="match status" value="1"/>
</dbReference>
<dbReference type="PaxDb" id="2903-EOD31546"/>
<sequence length="371" mass="36907">MPNPSPRPFFPCSSSICVAMVEGGPKRAAMLATGRMPDGAPIVGLGGNWKCVQESCGNINFPSRTVCNKCKAPKPTQADLAAKGIAVAGVLTPRVGGVGGVSPHLASAVANPAGGYYPPVPPLGGVPPNVMLPRLAGYCSMPGFSGYGEGMPGFSGYGEASVAPVARYPFDFTPAHYNAMALAQLPPQQRAAAAASAGRSSSDMTSMASLSQAVALLQHSGGGDGESSPALAQSRDALVPVQPRAADSAADAEPEEGKVPQAASPPAVPAVALEGGGDGVSEARSASSRPGKGEASLAAEVAALRAQVTDLLARHTRLAGTVGRLQGVLERLAEGGAAKAPGPSVGGSSILGKRSAEEEAAAVPPPAQRPA</sequence>
<evidence type="ECO:0000313" key="10">
    <source>
        <dbReference type="EnsemblProtists" id="EOD31546"/>
    </source>
</evidence>
<dbReference type="GeneID" id="17276819"/>
<evidence type="ECO:0000256" key="1">
    <source>
        <dbReference type="ARBA" id="ARBA00004123"/>
    </source>
</evidence>
<evidence type="ECO:0000256" key="6">
    <source>
        <dbReference type="ARBA" id="ARBA00023242"/>
    </source>
</evidence>
<protein>
    <recommendedName>
        <fullName evidence="9">RanBP2-type domain-containing protein</fullName>
    </recommendedName>
</protein>
<dbReference type="STRING" id="2903.R1F857"/>
<reference evidence="10" key="2">
    <citation type="submission" date="2024-10" db="UniProtKB">
        <authorList>
            <consortium name="EnsemblProtists"/>
        </authorList>
    </citation>
    <scope>IDENTIFICATION</scope>
</reference>
<dbReference type="Pfam" id="PF00641">
    <property type="entry name" value="Zn_ribbon_RanBP"/>
    <property type="match status" value="1"/>
</dbReference>
<keyword evidence="6" id="KW-0539">Nucleus</keyword>
<reference evidence="11" key="1">
    <citation type="journal article" date="2013" name="Nature">
        <title>Pan genome of the phytoplankton Emiliania underpins its global distribution.</title>
        <authorList>
            <person name="Read B.A."/>
            <person name="Kegel J."/>
            <person name="Klute M.J."/>
            <person name="Kuo A."/>
            <person name="Lefebvre S.C."/>
            <person name="Maumus F."/>
            <person name="Mayer C."/>
            <person name="Miller J."/>
            <person name="Monier A."/>
            <person name="Salamov A."/>
            <person name="Young J."/>
            <person name="Aguilar M."/>
            <person name="Claverie J.M."/>
            <person name="Frickenhaus S."/>
            <person name="Gonzalez K."/>
            <person name="Herman E.K."/>
            <person name="Lin Y.C."/>
            <person name="Napier J."/>
            <person name="Ogata H."/>
            <person name="Sarno A.F."/>
            <person name="Shmutz J."/>
            <person name="Schroeder D."/>
            <person name="de Vargas C."/>
            <person name="Verret F."/>
            <person name="von Dassow P."/>
            <person name="Valentin K."/>
            <person name="Van de Peer Y."/>
            <person name="Wheeler G."/>
            <person name="Dacks J.B."/>
            <person name="Delwiche C.F."/>
            <person name="Dyhrman S.T."/>
            <person name="Glockner G."/>
            <person name="John U."/>
            <person name="Richards T."/>
            <person name="Worden A.Z."/>
            <person name="Zhang X."/>
            <person name="Grigoriev I.V."/>
            <person name="Allen A.E."/>
            <person name="Bidle K."/>
            <person name="Borodovsky M."/>
            <person name="Bowler C."/>
            <person name="Brownlee C."/>
            <person name="Cock J.M."/>
            <person name="Elias M."/>
            <person name="Gladyshev V.N."/>
            <person name="Groth M."/>
            <person name="Guda C."/>
            <person name="Hadaegh A."/>
            <person name="Iglesias-Rodriguez M.D."/>
            <person name="Jenkins J."/>
            <person name="Jones B.M."/>
            <person name="Lawson T."/>
            <person name="Leese F."/>
            <person name="Lindquist E."/>
            <person name="Lobanov A."/>
            <person name="Lomsadze A."/>
            <person name="Malik S.B."/>
            <person name="Marsh M.E."/>
            <person name="Mackinder L."/>
            <person name="Mock T."/>
            <person name="Mueller-Roeber B."/>
            <person name="Pagarete A."/>
            <person name="Parker M."/>
            <person name="Probert I."/>
            <person name="Quesneville H."/>
            <person name="Raines C."/>
            <person name="Rensing S.A."/>
            <person name="Riano-Pachon D.M."/>
            <person name="Richier S."/>
            <person name="Rokitta S."/>
            <person name="Shiraiwa Y."/>
            <person name="Soanes D.M."/>
            <person name="van der Giezen M."/>
            <person name="Wahlund T.M."/>
            <person name="Williams B."/>
            <person name="Wilson W."/>
            <person name="Wolfe G."/>
            <person name="Wurch L.L."/>
        </authorList>
    </citation>
    <scope>NUCLEOTIDE SEQUENCE</scope>
</reference>
<evidence type="ECO:0000256" key="4">
    <source>
        <dbReference type="ARBA" id="ARBA00022833"/>
    </source>
</evidence>
<keyword evidence="5" id="KW-0694">RNA-binding</keyword>
<dbReference type="RefSeq" id="XP_005783975.1">
    <property type="nucleotide sequence ID" value="XM_005783918.1"/>
</dbReference>
<name>A0A0D3K711_EMIH1</name>
<dbReference type="InterPro" id="IPR001876">
    <property type="entry name" value="Znf_RanBP2"/>
</dbReference>
<evidence type="ECO:0000256" key="5">
    <source>
        <dbReference type="ARBA" id="ARBA00022884"/>
    </source>
</evidence>
<dbReference type="GO" id="GO:0003723">
    <property type="term" value="F:RNA binding"/>
    <property type="evidence" value="ECO:0007669"/>
    <property type="project" value="UniProtKB-KW"/>
</dbReference>
<evidence type="ECO:0000256" key="2">
    <source>
        <dbReference type="ARBA" id="ARBA00022723"/>
    </source>
</evidence>
<keyword evidence="3 7" id="KW-0863">Zinc-finger</keyword>
<feature type="region of interest" description="Disordered" evidence="8">
    <location>
        <begin position="239"/>
        <end position="292"/>
    </location>
</feature>
<dbReference type="PROSITE" id="PS01358">
    <property type="entry name" value="ZF_RANBP2_1"/>
    <property type="match status" value="1"/>
</dbReference>
<dbReference type="GO" id="GO:0006355">
    <property type="term" value="P:regulation of DNA-templated transcription"/>
    <property type="evidence" value="ECO:0007669"/>
    <property type="project" value="InterPro"/>
</dbReference>
<dbReference type="AlphaFoldDB" id="A0A0D3K711"/>
<dbReference type="SMART" id="SM00547">
    <property type="entry name" value="ZnF_RBZ"/>
    <property type="match status" value="1"/>
</dbReference>
<dbReference type="Proteomes" id="UP000013827">
    <property type="component" value="Unassembled WGS sequence"/>
</dbReference>
<dbReference type="PROSITE" id="PS50199">
    <property type="entry name" value="ZF_RANBP2_2"/>
    <property type="match status" value="1"/>
</dbReference>
<keyword evidence="4" id="KW-0862">Zinc</keyword>
<dbReference type="GO" id="GO:0008270">
    <property type="term" value="F:zinc ion binding"/>
    <property type="evidence" value="ECO:0007669"/>
    <property type="project" value="UniProtKB-KW"/>
</dbReference>
<dbReference type="EnsemblProtists" id="EOD31546">
    <property type="protein sequence ID" value="EOD31546"/>
    <property type="gene ID" value="EMIHUDRAFT_231714"/>
</dbReference>
<evidence type="ECO:0000313" key="11">
    <source>
        <dbReference type="Proteomes" id="UP000013827"/>
    </source>
</evidence>
<comment type="subcellular location">
    <subcellularLocation>
        <location evidence="1">Nucleus</location>
    </subcellularLocation>
</comment>
<dbReference type="KEGG" id="ehx:EMIHUDRAFT_231714"/>
<dbReference type="GO" id="GO:0005634">
    <property type="term" value="C:nucleus"/>
    <property type="evidence" value="ECO:0007669"/>
    <property type="project" value="UniProtKB-SubCell"/>
</dbReference>
<keyword evidence="2" id="KW-0479">Metal-binding</keyword>
<dbReference type="HOGENOM" id="CLU_746880_0_0_1"/>
<accession>A0A0D3K711</accession>
<evidence type="ECO:0000259" key="9">
    <source>
        <dbReference type="PROSITE" id="PS50199"/>
    </source>
</evidence>
<keyword evidence="11" id="KW-1185">Reference proteome</keyword>
<evidence type="ECO:0000256" key="3">
    <source>
        <dbReference type="ARBA" id="ARBA00022771"/>
    </source>
</evidence>
<dbReference type="InterPro" id="IPR036443">
    <property type="entry name" value="Znf_RanBP2_sf"/>
</dbReference>
<dbReference type="InterPro" id="IPR034870">
    <property type="entry name" value="TET_fam"/>
</dbReference>